<keyword evidence="1" id="KW-0812">Transmembrane</keyword>
<proteinExistence type="predicted"/>
<name>A0A2P2N8Q1_RHIMU</name>
<evidence type="ECO:0000313" key="2">
    <source>
        <dbReference type="EMBL" id="MBX38830.1"/>
    </source>
</evidence>
<reference evidence="2" key="1">
    <citation type="submission" date="2018-02" db="EMBL/GenBank/DDBJ databases">
        <title>Rhizophora mucronata_Transcriptome.</title>
        <authorList>
            <person name="Meera S.P."/>
            <person name="Sreeshan A."/>
            <person name="Augustine A."/>
        </authorList>
    </citation>
    <scope>NUCLEOTIDE SEQUENCE</scope>
    <source>
        <tissue evidence="2">Leaf</tissue>
    </source>
</reference>
<dbReference type="AlphaFoldDB" id="A0A2P2N8Q1"/>
<sequence length="25" mass="3110">MFRGFLWLPAFLYFMLFCGPIFMNF</sequence>
<organism evidence="2">
    <name type="scientific">Rhizophora mucronata</name>
    <name type="common">Asiatic mangrove</name>
    <dbReference type="NCBI Taxonomy" id="61149"/>
    <lineage>
        <taxon>Eukaryota</taxon>
        <taxon>Viridiplantae</taxon>
        <taxon>Streptophyta</taxon>
        <taxon>Embryophyta</taxon>
        <taxon>Tracheophyta</taxon>
        <taxon>Spermatophyta</taxon>
        <taxon>Magnoliopsida</taxon>
        <taxon>eudicotyledons</taxon>
        <taxon>Gunneridae</taxon>
        <taxon>Pentapetalae</taxon>
        <taxon>rosids</taxon>
        <taxon>fabids</taxon>
        <taxon>Malpighiales</taxon>
        <taxon>Rhizophoraceae</taxon>
        <taxon>Rhizophora</taxon>
    </lineage>
</organism>
<accession>A0A2P2N8Q1</accession>
<feature type="transmembrane region" description="Helical" evidence="1">
    <location>
        <begin position="6"/>
        <end position="23"/>
    </location>
</feature>
<evidence type="ECO:0000256" key="1">
    <source>
        <dbReference type="SAM" id="Phobius"/>
    </source>
</evidence>
<dbReference type="EMBL" id="GGEC01058346">
    <property type="protein sequence ID" value="MBX38830.1"/>
    <property type="molecule type" value="Transcribed_RNA"/>
</dbReference>
<keyword evidence="1" id="KW-0472">Membrane</keyword>
<protein>
    <submittedName>
        <fullName evidence="2">Uncharacterized protein</fullName>
    </submittedName>
</protein>
<keyword evidence="1" id="KW-1133">Transmembrane helix</keyword>